<dbReference type="CDD" id="cd17766">
    <property type="entry name" value="futalosine_nucleosidase_MqnB"/>
    <property type="match status" value="1"/>
</dbReference>
<evidence type="ECO:0000256" key="1">
    <source>
        <dbReference type="HAMAP-Rule" id="MF_00991"/>
    </source>
</evidence>
<dbReference type="AlphaFoldDB" id="A0A399EYB2"/>
<name>A0A399EYB2_9DEIN</name>
<dbReference type="InterPro" id="IPR000845">
    <property type="entry name" value="Nucleoside_phosphorylase_d"/>
</dbReference>
<dbReference type="GO" id="GO:0008782">
    <property type="term" value="F:adenosylhomocysteine nucleosidase activity"/>
    <property type="evidence" value="ECO:0007669"/>
    <property type="project" value="TreeGrafter"/>
</dbReference>
<proteinExistence type="inferred from homology"/>
<dbReference type="RefSeq" id="WP_119314345.1">
    <property type="nucleotide sequence ID" value="NZ_QXDL01000034.1"/>
</dbReference>
<dbReference type="OrthoDB" id="9788270at2"/>
<dbReference type="UniPathway" id="UPA00079"/>
<feature type="domain" description="Nucleoside phosphorylase" evidence="3">
    <location>
        <begin position="33"/>
        <end position="222"/>
    </location>
</feature>
<keyword evidence="1" id="KW-0474">Menaquinone biosynthesis</keyword>
<dbReference type="InterPro" id="IPR019963">
    <property type="entry name" value="FL_hydrolase_MqnB"/>
</dbReference>
<dbReference type="GO" id="GO:0008930">
    <property type="term" value="F:methylthioadenosine nucleosidase activity"/>
    <property type="evidence" value="ECO:0007669"/>
    <property type="project" value="TreeGrafter"/>
</dbReference>
<evidence type="ECO:0000256" key="2">
    <source>
        <dbReference type="NCBIfam" id="TIGR03664"/>
    </source>
</evidence>
<dbReference type="GO" id="GO:0009234">
    <property type="term" value="P:menaquinone biosynthetic process"/>
    <property type="evidence" value="ECO:0007669"/>
    <property type="project" value="UniProtKB-UniRule"/>
</dbReference>
<dbReference type="SUPFAM" id="SSF53167">
    <property type="entry name" value="Purine and uridine phosphorylases"/>
    <property type="match status" value="1"/>
</dbReference>
<dbReference type="Proteomes" id="UP000265715">
    <property type="component" value="Unassembled WGS sequence"/>
</dbReference>
<comment type="pathway">
    <text evidence="1">Quinol/quinone metabolism; menaquinone biosynthesis.</text>
</comment>
<dbReference type="PANTHER" id="PTHR46832">
    <property type="entry name" value="5'-METHYLTHIOADENOSINE/S-ADENOSYLHOMOCYSTEINE NUCLEOSIDASE"/>
    <property type="match status" value="1"/>
</dbReference>
<dbReference type="NCBIfam" id="TIGR03664">
    <property type="entry name" value="fut_nucase"/>
    <property type="match status" value="1"/>
</dbReference>
<dbReference type="InterPro" id="IPR035994">
    <property type="entry name" value="Nucleoside_phosphorylase_sf"/>
</dbReference>
<dbReference type="GO" id="GO:0005829">
    <property type="term" value="C:cytosol"/>
    <property type="evidence" value="ECO:0007669"/>
    <property type="project" value="TreeGrafter"/>
</dbReference>
<gene>
    <name evidence="1 4" type="primary">mqnB</name>
    <name evidence="4" type="ORF">Mterra_01178</name>
</gene>
<comment type="function">
    <text evidence="1">Catalyzes the hydrolysis of futalosine (FL) to dehypoxanthine futalosine (DHFL) and hypoxanthine, a step in the biosynthesis of menaquinone (MK, vitamin K2).</text>
</comment>
<comment type="catalytic activity">
    <reaction evidence="1">
        <text>futalosine + H2O = dehypoxanthine futalosine + hypoxanthine</text>
        <dbReference type="Rhea" id="RHEA:25904"/>
        <dbReference type="ChEBI" id="CHEBI:15377"/>
        <dbReference type="ChEBI" id="CHEBI:17368"/>
        <dbReference type="ChEBI" id="CHEBI:58863"/>
        <dbReference type="ChEBI" id="CHEBI:58864"/>
        <dbReference type="EC" id="3.2.2.26"/>
    </reaction>
</comment>
<accession>A0A399EYB2</accession>
<dbReference type="EMBL" id="QXDL01000034">
    <property type="protein sequence ID" value="RIH87532.1"/>
    <property type="molecule type" value="Genomic_DNA"/>
</dbReference>
<dbReference type="Pfam" id="PF01048">
    <property type="entry name" value="PNP_UDP_1"/>
    <property type="match status" value="1"/>
</dbReference>
<comment type="caution">
    <text evidence="4">The sequence shown here is derived from an EMBL/GenBank/DDBJ whole genome shotgun (WGS) entry which is preliminary data.</text>
</comment>
<keyword evidence="1 4" id="KW-0378">Hydrolase</keyword>
<organism evidence="4 5">
    <name type="scientific">Calidithermus terrae</name>
    <dbReference type="NCBI Taxonomy" id="1408545"/>
    <lineage>
        <taxon>Bacteria</taxon>
        <taxon>Thermotogati</taxon>
        <taxon>Deinococcota</taxon>
        <taxon>Deinococci</taxon>
        <taxon>Thermales</taxon>
        <taxon>Thermaceae</taxon>
        <taxon>Calidithermus</taxon>
    </lineage>
</organism>
<comment type="similarity">
    <text evidence="1">Belongs to the PNP/UDP phosphorylase family. Futalosine hydrolase subfamily.</text>
</comment>
<reference evidence="4 5" key="1">
    <citation type="submission" date="2018-08" db="EMBL/GenBank/DDBJ databases">
        <title>Meiothermus terrae DSM 26712 genome sequencing project.</title>
        <authorList>
            <person name="Da Costa M.S."/>
            <person name="Albuquerque L."/>
            <person name="Raposo P."/>
            <person name="Froufe H.J.C."/>
            <person name="Barroso C.S."/>
            <person name="Egas C."/>
        </authorList>
    </citation>
    <scope>NUCLEOTIDE SEQUENCE [LARGE SCALE GENOMIC DNA]</scope>
    <source>
        <strain evidence="4 5">DSM 26712</strain>
    </source>
</reference>
<sequence>MANSWLFLSPTRFEAAFLKGRKFDFHGRAGLRGEGWVWLECGIGKANTAMTLAAFAQRRKVGRALLFGIAGAYAESGLQIGEAVLAEREIQADLGIRDGGMKGMGFPTLVVGGSEGSPLHFHNRFPLDKALTAELKATLDLPVRSFLSRDLVSENPTEARELSRKWEADVENMEGAAFAQACLWLGLPGAELRAVSNVAGVRDKAQWRVRQAVEALEAAVLKLT</sequence>
<dbReference type="PANTHER" id="PTHR46832:SF2">
    <property type="entry name" value="FUTALOSINE HYDROLASE"/>
    <property type="match status" value="1"/>
</dbReference>
<dbReference type="GO" id="GO:0009116">
    <property type="term" value="P:nucleoside metabolic process"/>
    <property type="evidence" value="ECO:0007669"/>
    <property type="project" value="InterPro"/>
</dbReference>
<dbReference type="EC" id="3.2.2.26" evidence="1 2"/>
<evidence type="ECO:0000313" key="4">
    <source>
        <dbReference type="EMBL" id="RIH87532.1"/>
    </source>
</evidence>
<evidence type="ECO:0000259" key="3">
    <source>
        <dbReference type="Pfam" id="PF01048"/>
    </source>
</evidence>
<keyword evidence="4" id="KW-0326">Glycosidase</keyword>
<dbReference type="HAMAP" id="MF_00991">
    <property type="entry name" value="MqnB"/>
    <property type="match status" value="1"/>
</dbReference>
<protein>
    <recommendedName>
        <fullName evidence="1 2">Futalosine hydrolase</fullName>
        <shortName evidence="1">FL hydrolase</shortName>
        <ecNumber evidence="1 2">3.2.2.26</ecNumber>
    </recommendedName>
    <alternativeName>
        <fullName evidence="1">Futalosine nucleosidase</fullName>
    </alternativeName>
    <alternativeName>
        <fullName evidence="1">Menaquinone biosynthetic enzyme MqnB</fullName>
    </alternativeName>
</protein>
<dbReference type="GO" id="GO:0019284">
    <property type="term" value="P:L-methionine salvage from S-adenosylmethionine"/>
    <property type="evidence" value="ECO:0007669"/>
    <property type="project" value="TreeGrafter"/>
</dbReference>
<evidence type="ECO:0000313" key="5">
    <source>
        <dbReference type="Proteomes" id="UP000265715"/>
    </source>
</evidence>
<dbReference type="Gene3D" id="3.40.50.1580">
    <property type="entry name" value="Nucleoside phosphorylase domain"/>
    <property type="match status" value="1"/>
</dbReference>
<keyword evidence="5" id="KW-1185">Reference proteome</keyword>